<dbReference type="AlphaFoldDB" id="X1PZT4"/>
<feature type="region of interest" description="Disordered" evidence="1">
    <location>
        <begin position="1"/>
        <end position="23"/>
    </location>
</feature>
<evidence type="ECO:0000313" key="2">
    <source>
        <dbReference type="EMBL" id="GAI36459.1"/>
    </source>
</evidence>
<protein>
    <submittedName>
        <fullName evidence="2">Uncharacterized protein</fullName>
    </submittedName>
</protein>
<evidence type="ECO:0000256" key="1">
    <source>
        <dbReference type="SAM" id="MobiDB-lite"/>
    </source>
</evidence>
<sequence>MVELEIGSETTLQLDLPEPSGGSERGGLPLWTVWRMDIDRFGVVTGW</sequence>
<proteinExistence type="predicted"/>
<comment type="caution">
    <text evidence="2">The sequence shown here is derived from an EMBL/GenBank/DDBJ whole genome shotgun (WGS) entry which is preliminary data.</text>
</comment>
<accession>X1PZT4</accession>
<reference evidence="2" key="1">
    <citation type="journal article" date="2014" name="Front. Microbiol.">
        <title>High frequency of phylogenetically diverse reductive dehalogenase-homologous genes in deep subseafloor sedimentary metagenomes.</title>
        <authorList>
            <person name="Kawai M."/>
            <person name="Futagami T."/>
            <person name="Toyoda A."/>
            <person name="Takaki Y."/>
            <person name="Nishi S."/>
            <person name="Hori S."/>
            <person name="Arai W."/>
            <person name="Tsubouchi T."/>
            <person name="Morono Y."/>
            <person name="Uchiyama I."/>
            <person name="Ito T."/>
            <person name="Fujiyama A."/>
            <person name="Inagaki F."/>
            <person name="Takami H."/>
        </authorList>
    </citation>
    <scope>NUCLEOTIDE SEQUENCE</scope>
    <source>
        <strain evidence="2">Expedition CK06-06</strain>
    </source>
</reference>
<dbReference type="EMBL" id="BARV01027364">
    <property type="protein sequence ID" value="GAI36459.1"/>
    <property type="molecule type" value="Genomic_DNA"/>
</dbReference>
<organism evidence="2">
    <name type="scientific">marine sediment metagenome</name>
    <dbReference type="NCBI Taxonomy" id="412755"/>
    <lineage>
        <taxon>unclassified sequences</taxon>
        <taxon>metagenomes</taxon>
        <taxon>ecological metagenomes</taxon>
    </lineage>
</organism>
<name>X1PZT4_9ZZZZ</name>
<gene>
    <name evidence="2" type="ORF">S06H3_44046</name>
</gene>